<dbReference type="EMBL" id="QGKX02001347">
    <property type="protein sequence ID" value="KAF3525755.1"/>
    <property type="molecule type" value="Genomic_DNA"/>
</dbReference>
<dbReference type="AlphaFoldDB" id="A0A8S9PUQ1"/>
<accession>A0A8S9PUQ1</accession>
<protein>
    <recommendedName>
        <fullName evidence="4">Secreted protein</fullName>
    </recommendedName>
</protein>
<evidence type="ECO:0000313" key="2">
    <source>
        <dbReference type="EMBL" id="KAF3525755.1"/>
    </source>
</evidence>
<evidence type="ECO:0000256" key="1">
    <source>
        <dbReference type="SAM" id="SignalP"/>
    </source>
</evidence>
<sequence length="92" mass="10299">MLRSSYVLILVLVFEENGVVGLRLCQDDLLSMWSVTECTCFENLSTRLVCVEVYCGLLSRFKLIVRECGPTVSESCVDREAVLLVEFLSLGS</sequence>
<proteinExistence type="predicted"/>
<evidence type="ECO:0000313" key="3">
    <source>
        <dbReference type="Proteomes" id="UP000712600"/>
    </source>
</evidence>
<organism evidence="2 3">
    <name type="scientific">Brassica cretica</name>
    <name type="common">Mustard</name>
    <dbReference type="NCBI Taxonomy" id="69181"/>
    <lineage>
        <taxon>Eukaryota</taxon>
        <taxon>Viridiplantae</taxon>
        <taxon>Streptophyta</taxon>
        <taxon>Embryophyta</taxon>
        <taxon>Tracheophyta</taxon>
        <taxon>Spermatophyta</taxon>
        <taxon>Magnoliopsida</taxon>
        <taxon>eudicotyledons</taxon>
        <taxon>Gunneridae</taxon>
        <taxon>Pentapetalae</taxon>
        <taxon>rosids</taxon>
        <taxon>malvids</taxon>
        <taxon>Brassicales</taxon>
        <taxon>Brassicaceae</taxon>
        <taxon>Brassiceae</taxon>
        <taxon>Brassica</taxon>
    </lineage>
</organism>
<keyword evidence="1" id="KW-0732">Signal</keyword>
<feature type="signal peptide" evidence="1">
    <location>
        <begin position="1"/>
        <end position="21"/>
    </location>
</feature>
<dbReference type="Proteomes" id="UP000712600">
    <property type="component" value="Unassembled WGS sequence"/>
</dbReference>
<comment type="caution">
    <text evidence="2">The sequence shown here is derived from an EMBL/GenBank/DDBJ whole genome shotgun (WGS) entry which is preliminary data.</text>
</comment>
<feature type="chain" id="PRO_5035881521" description="Secreted protein" evidence="1">
    <location>
        <begin position="22"/>
        <end position="92"/>
    </location>
</feature>
<name>A0A8S9PUQ1_BRACR</name>
<gene>
    <name evidence="2" type="ORF">F2Q69_00050232</name>
</gene>
<evidence type="ECO:0008006" key="4">
    <source>
        <dbReference type="Google" id="ProtNLM"/>
    </source>
</evidence>
<reference evidence="2" key="1">
    <citation type="submission" date="2019-12" db="EMBL/GenBank/DDBJ databases">
        <title>Genome sequencing and annotation of Brassica cretica.</title>
        <authorList>
            <person name="Studholme D.J."/>
            <person name="Sarris P."/>
        </authorList>
    </citation>
    <scope>NUCLEOTIDE SEQUENCE</scope>
    <source>
        <strain evidence="2">PFS-109/04</strain>
        <tissue evidence="2">Leaf</tissue>
    </source>
</reference>